<proteinExistence type="predicted"/>
<evidence type="ECO:0000313" key="2">
    <source>
        <dbReference type="Proteomes" id="UP001501867"/>
    </source>
</evidence>
<reference evidence="1 2" key="1">
    <citation type="journal article" date="2019" name="Int. J. Syst. Evol. Microbiol.">
        <title>The Global Catalogue of Microorganisms (GCM) 10K type strain sequencing project: providing services to taxonomists for standard genome sequencing and annotation.</title>
        <authorList>
            <consortium name="The Broad Institute Genomics Platform"/>
            <consortium name="The Broad Institute Genome Sequencing Center for Infectious Disease"/>
            <person name="Wu L."/>
            <person name="Ma J."/>
        </authorList>
    </citation>
    <scope>NUCLEOTIDE SEQUENCE [LARGE SCALE GENOMIC DNA]</scope>
    <source>
        <strain evidence="1 2">JCM 4505</strain>
    </source>
</reference>
<dbReference type="Proteomes" id="UP001501867">
    <property type="component" value="Unassembled WGS sequence"/>
</dbReference>
<accession>A0ABN0VII2</accession>
<sequence>MPGIPGMLVAFVPIGAKVMTVRVSPDPPGFPGSTPHAVVRHAPVAAARSRRDKGVARRHLVMSHDHSATGVTER</sequence>
<evidence type="ECO:0000313" key="1">
    <source>
        <dbReference type="EMBL" id="GAA0302926.1"/>
    </source>
</evidence>
<comment type="caution">
    <text evidence="1">The sequence shown here is derived from an EMBL/GenBank/DDBJ whole genome shotgun (WGS) entry which is preliminary data.</text>
</comment>
<keyword evidence="2" id="KW-1185">Reference proteome</keyword>
<name>A0ABN0VII2_9ACTN</name>
<gene>
    <name evidence="1" type="ORF">GCM10010302_46780</name>
</gene>
<protein>
    <submittedName>
        <fullName evidence="1">Uncharacterized protein</fullName>
    </submittedName>
</protein>
<dbReference type="EMBL" id="BAAABV010000023">
    <property type="protein sequence ID" value="GAA0302926.1"/>
    <property type="molecule type" value="Genomic_DNA"/>
</dbReference>
<organism evidence="1 2">
    <name type="scientific">Streptomyces polychromogenes</name>
    <dbReference type="NCBI Taxonomy" id="67342"/>
    <lineage>
        <taxon>Bacteria</taxon>
        <taxon>Bacillati</taxon>
        <taxon>Actinomycetota</taxon>
        <taxon>Actinomycetes</taxon>
        <taxon>Kitasatosporales</taxon>
        <taxon>Streptomycetaceae</taxon>
        <taxon>Streptomyces</taxon>
    </lineage>
</organism>